<comment type="caution">
    <text evidence="1">The sequence shown here is derived from an EMBL/GenBank/DDBJ whole genome shotgun (WGS) entry which is preliminary data.</text>
</comment>
<keyword evidence="2" id="KW-1185">Reference proteome</keyword>
<dbReference type="Proteomes" id="UP001172386">
    <property type="component" value="Unassembled WGS sequence"/>
</dbReference>
<dbReference type="EMBL" id="JAPDRQ010000096">
    <property type="protein sequence ID" value="KAJ9655437.1"/>
    <property type="molecule type" value="Genomic_DNA"/>
</dbReference>
<evidence type="ECO:0000313" key="1">
    <source>
        <dbReference type="EMBL" id="KAJ9655437.1"/>
    </source>
</evidence>
<gene>
    <name evidence="1" type="ORF">H2198_005693</name>
</gene>
<proteinExistence type="predicted"/>
<organism evidence="1 2">
    <name type="scientific">Neophaeococcomyces mojaviensis</name>
    <dbReference type="NCBI Taxonomy" id="3383035"/>
    <lineage>
        <taxon>Eukaryota</taxon>
        <taxon>Fungi</taxon>
        <taxon>Dikarya</taxon>
        <taxon>Ascomycota</taxon>
        <taxon>Pezizomycotina</taxon>
        <taxon>Eurotiomycetes</taxon>
        <taxon>Chaetothyriomycetidae</taxon>
        <taxon>Chaetothyriales</taxon>
        <taxon>Chaetothyriales incertae sedis</taxon>
        <taxon>Neophaeococcomyces</taxon>
    </lineage>
</organism>
<reference evidence="1" key="1">
    <citation type="submission" date="2022-10" db="EMBL/GenBank/DDBJ databases">
        <title>Culturing micro-colonial fungi from biological soil crusts in the Mojave desert and describing Neophaeococcomyces mojavensis, and introducing the new genera and species Taxawa tesnikishii.</title>
        <authorList>
            <person name="Kurbessoian T."/>
            <person name="Stajich J.E."/>
        </authorList>
    </citation>
    <scope>NUCLEOTIDE SEQUENCE</scope>
    <source>
        <strain evidence="1">JES_112</strain>
    </source>
</reference>
<name>A0ACC3A4Y6_9EURO</name>
<evidence type="ECO:0000313" key="2">
    <source>
        <dbReference type="Proteomes" id="UP001172386"/>
    </source>
</evidence>
<protein>
    <submittedName>
        <fullName evidence="1">Uncharacterized protein</fullName>
    </submittedName>
</protein>
<accession>A0ACC3A4Y6</accession>
<sequence>MTLGILPDGKLPHVPGTVLLDDVAAHAEGAAGLKHGRGHIVLNPQPSEDPNDPLNWPHWKKEVITAILCLGAVLHAGTNGPLLNASYFAIAERLRTPITNVVVFSGYNLLAAGASGPLYCALSRRYGKRSCFLVSALFDIIGTAIGQSKISYNHLLAARIIQGFSTSAYESLTISAIGDMYFVHQRGLRVSILNFCLLAASGLASIICGVVFDRLGWLWLFHLFQIALVIQFLLLFFFCPESAYIRDHRYDTDTQEEEKIEELVHMEEEARRTSTYRRDSDKIMEQTISRDVQTVPVPPKKSFFQELAVYTRVYSRDNIFKLIFGPFLTLLNPAACYTIVAAGMVSAFYVGSSIIISLVFSGPPWFYNVSQVAYIGAGPFIGGMVGGFIMSLLSDRAAMVIYALGAFLFGYTMHTGAAGPLNAFVWGIMQCGVVIAVSAASAYALDAFRDESNEIFIIAMLFKNFIFYGFSNFINNWAFKSGPAQIMNVFGGLGIFLCLLAVPVYCFGKKLRSWWARHNLFRILKMKTEEAA</sequence>